<keyword evidence="3" id="KW-1185">Reference proteome</keyword>
<reference evidence="2" key="1">
    <citation type="submission" date="2022-07" db="EMBL/GenBank/DDBJ databases">
        <title>Phylogenomic reconstructions and comparative analyses of Kickxellomycotina fungi.</title>
        <authorList>
            <person name="Reynolds N.K."/>
            <person name="Stajich J.E."/>
            <person name="Barry K."/>
            <person name="Grigoriev I.V."/>
            <person name="Crous P."/>
            <person name="Smith M.E."/>
        </authorList>
    </citation>
    <scope>NUCLEOTIDE SEQUENCE</scope>
    <source>
        <strain evidence="2">CBS 109367</strain>
    </source>
</reference>
<feature type="compositionally biased region" description="Acidic residues" evidence="1">
    <location>
        <begin position="57"/>
        <end position="77"/>
    </location>
</feature>
<dbReference type="Proteomes" id="UP001151516">
    <property type="component" value="Unassembled WGS sequence"/>
</dbReference>
<comment type="caution">
    <text evidence="2">The sequence shown here is derived from an EMBL/GenBank/DDBJ whole genome shotgun (WGS) entry which is preliminary data.</text>
</comment>
<gene>
    <name evidence="2" type="primary">ZNHIT2</name>
    <name evidence="2" type="ORF">IWW39_000459</name>
</gene>
<dbReference type="EMBL" id="JANBTX010000007">
    <property type="protein sequence ID" value="KAJ2690799.1"/>
    <property type="molecule type" value="Genomic_DNA"/>
</dbReference>
<dbReference type="InterPro" id="IPR039646">
    <property type="entry name" value="ZNHIT2"/>
</dbReference>
<dbReference type="PANTHER" id="PTHR15555:SF0">
    <property type="entry name" value="ZINC FINGER HIT DOMAIN-CONTAINING PROTEIN 2"/>
    <property type="match status" value="1"/>
</dbReference>
<name>A0A9W8GPB4_9FUNG</name>
<feature type="region of interest" description="Disordered" evidence="1">
    <location>
        <begin position="54"/>
        <end position="77"/>
    </location>
</feature>
<protein>
    <submittedName>
        <fullName evidence="2">Zinc finger HIT domain-containing protein 2</fullName>
    </submittedName>
</protein>
<evidence type="ECO:0000256" key="1">
    <source>
        <dbReference type="SAM" id="MobiDB-lite"/>
    </source>
</evidence>
<sequence>MWQAASKVQLPQVHNSILLFGVLPRQDQVEEDMRARKADDATKLEMQRMVQRYNDFSADEPGDLDDGSDTDEEDGEAELAERLDGIDLDDEDVSAAIWSRLTESERNEFLRLIDNNEVDELLVPWKPWWTSESGSNVVEASDDKSPIERVAQENCGSVPAILKIGTPVQQLTKKVHPSVLFQIAQTCLSYVFMMRHLNGDPRGSSSTAALSDVFIVSPLLASKEADIYESLHEALIVGFFNIGREEMRSETKCALLDDVLAIYARAEFVAAMMSDLYGLVSDFLSTDHPCAKDVKRSMVRRAEKRLYFLYSIVLQLQHKAESWQGMVADITLLRRRYESESKAVADDASNSARKVKLSSSTSRITEL</sequence>
<dbReference type="OrthoDB" id="18412at2759"/>
<dbReference type="PANTHER" id="PTHR15555">
    <property type="entry name" value="ZINC FINGER HIT DOMAIN CONTAINING PROTEIN 2 PROTEIN FON -RELATED"/>
    <property type="match status" value="1"/>
</dbReference>
<proteinExistence type="predicted"/>
<evidence type="ECO:0000313" key="2">
    <source>
        <dbReference type="EMBL" id="KAJ2690799.1"/>
    </source>
</evidence>
<dbReference type="AlphaFoldDB" id="A0A9W8GPB4"/>
<organism evidence="2 3">
    <name type="scientific">Coemansia spiralis</name>
    <dbReference type="NCBI Taxonomy" id="417178"/>
    <lineage>
        <taxon>Eukaryota</taxon>
        <taxon>Fungi</taxon>
        <taxon>Fungi incertae sedis</taxon>
        <taxon>Zoopagomycota</taxon>
        <taxon>Kickxellomycotina</taxon>
        <taxon>Kickxellomycetes</taxon>
        <taxon>Kickxellales</taxon>
        <taxon>Kickxellaceae</taxon>
        <taxon>Coemansia</taxon>
    </lineage>
</organism>
<accession>A0A9W8GPB4</accession>
<evidence type="ECO:0000313" key="3">
    <source>
        <dbReference type="Proteomes" id="UP001151516"/>
    </source>
</evidence>